<keyword evidence="4" id="KW-1185">Reference proteome</keyword>
<dbReference type="SUPFAM" id="SSF53098">
    <property type="entry name" value="Ribonuclease H-like"/>
    <property type="match status" value="1"/>
</dbReference>
<proteinExistence type="predicted"/>
<dbReference type="GeneID" id="87839527"/>
<dbReference type="InterPro" id="IPR012337">
    <property type="entry name" value="RNaseH-like_sf"/>
</dbReference>
<reference evidence="3" key="1">
    <citation type="journal article" date="2023" name="Mol. Phylogenet. Evol.">
        <title>Genome-scale phylogeny and comparative genomics of the fungal order Sordariales.</title>
        <authorList>
            <person name="Hensen N."/>
            <person name="Bonometti L."/>
            <person name="Westerberg I."/>
            <person name="Brannstrom I.O."/>
            <person name="Guillou S."/>
            <person name="Cros-Aarteil S."/>
            <person name="Calhoun S."/>
            <person name="Haridas S."/>
            <person name="Kuo A."/>
            <person name="Mondo S."/>
            <person name="Pangilinan J."/>
            <person name="Riley R."/>
            <person name="LaButti K."/>
            <person name="Andreopoulos B."/>
            <person name="Lipzen A."/>
            <person name="Chen C."/>
            <person name="Yan M."/>
            <person name="Daum C."/>
            <person name="Ng V."/>
            <person name="Clum A."/>
            <person name="Steindorff A."/>
            <person name="Ohm R.A."/>
            <person name="Martin F."/>
            <person name="Silar P."/>
            <person name="Natvig D.O."/>
            <person name="Lalanne C."/>
            <person name="Gautier V."/>
            <person name="Ament-Velasquez S.L."/>
            <person name="Kruys A."/>
            <person name="Hutchinson M.I."/>
            <person name="Powell A.J."/>
            <person name="Barry K."/>
            <person name="Miller A.N."/>
            <person name="Grigoriev I.V."/>
            <person name="Debuchy R."/>
            <person name="Gladieux P."/>
            <person name="Hiltunen Thoren M."/>
            <person name="Johannesson H."/>
        </authorList>
    </citation>
    <scope>NUCLEOTIDE SEQUENCE</scope>
    <source>
        <strain evidence="3">CBS 168.71</strain>
    </source>
</reference>
<accession>A0AAE0H739</accession>
<feature type="compositionally biased region" description="Polar residues" evidence="1">
    <location>
        <begin position="194"/>
        <end position="207"/>
    </location>
</feature>
<dbReference type="PANTHER" id="PTHR22891">
    <property type="entry name" value="EUKARYOTIC TRANSLATION INITIATION FACTOR 2C"/>
    <property type="match status" value="1"/>
</dbReference>
<evidence type="ECO:0000256" key="1">
    <source>
        <dbReference type="SAM" id="MobiDB-lite"/>
    </source>
</evidence>
<evidence type="ECO:0000313" key="3">
    <source>
        <dbReference type="EMBL" id="KAK3291044.1"/>
    </source>
</evidence>
<comment type="caution">
    <text evidence="3">The sequence shown here is derived from an EMBL/GenBank/DDBJ whole genome shotgun (WGS) entry which is preliminary data.</text>
</comment>
<dbReference type="InterPro" id="IPR036397">
    <property type="entry name" value="RNaseH_sf"/>
</dbReference>
<dbReference type="InterPro" id="IPR003165">
    <property type="entry name" value="Piwi"/>
</dbReference>
<dbReference type="Pfam" id="PF02171">
    <property type="entry name" value="Piwi"/>
    <property type="match status" value="1"/>
</dbReference>
<feature type="domain" description="Piwi" evidence="2">
    <location>
        <begin position="128"/>
        <end position="220"/>
    </location>
</feature>
<evidence type="ECO:0000259" key="2">
    <source>
        <dbReference type="PROSITE" id="PS50822"/>
    </source>
</evidence>
<dbReference type="Proteomes" id="UP001278766">
    <property type="component" value="Unassembled WGS sequence"/>
</dbReference>
<feature type="region of interest" description="Disordered" evidence="1">
    <location>
        <begin position="190"/>
        <end position="220"/>
    </location>
</feature>
<evidence type="ECO:0000313" key="4">
    <source>
        <dbReference type="Proteomes" id="UP001278766"/>
    </source>
</evidence>
<dbReference type="EMBL" id="JAUEPN010000011">
    <property type="protein sequence ID" value="KAK3291044.1"/>
    <property type="molecule type" value="Genomic_DNA"/>
</dbReference>
<dbReference type="RefSeq" id="XP_062654558.1">
    <property type="nucleotide sequence ID" value="XM_062802579.1"/>
</dbReference>
<gene>
    <name evidence="3" type="ORF">B0H64DRAFT_378352</name>
</gene>
<name>A0AAE0H739_9PEZI</name>
<reference evidence="3" key="2">
    <citation type="submission" date="2023-06" db="EMBL/GenBank/DDBJ databases">
        <authorList>
            <consortium name="Lawrence Berkeley National Laboratory"/>
            <person name="Haridas S."/>
            <person name="Hensen N."/>
            <person name="Bonometti L."/>
            <person name="Westerberg I."/>
            <person name="Brannstrom I.O."/>
            <person name="Guillou S."/>
            <person name="Cros-Aarteil S."/>
            <person name="Calhoun S."/>
            <person name="Kuo A."/>
            <person name="Mondo S."/>
            <person name="Pangilinan J."/>
            <person name="Riley R."/>
            <person name="Labutti K."/>
            <person name="Andreopoulos B."/>
            <person name="Lipzen A."/>
            <person name="Chen C."/>
            <person name="Yanf M."/>
            <person name="Daum C."/>
            <person name="Ng V."/>
            <person name="Clum A."/>
            <person name="Steindorff A."/>
            <person name="Ohm R."/>
            <person name="Martin F."/>
            <person name="Silar P."/>
            <person name="Natvig D."/>
            <person name="Lalanne C."/>
            <person name="Gautier V."/>
            <person name="Ament-Velasquez S.L."/>
            <person name="Kruys A."/>
            <person name="Hutchinson M.I."/>
            <person name="Powell A.J."/>
            <person name="Barry K."/>
            <person name="Miller A.N."/>
            <person name="Grigoriev I.V."/>
            <person name="Debuchy R."/>
            <person name="Gladieux P."/>
            <person name="Thoren M.H."/>
            <person name="Johannesson H."/>
        </authorList>
    </citation>
    <scope>NUCLEOTIDE SEQUENCE</scope>
    <source>
        <strain evidence="3">CBS 168.71</strain>
    </source>
</reference>
<sequence>MTKTASDIQGGIHPVCLLESTVASKCTARVDAQFFDNILLKANLKQGGVNHKMWFPTSQIFSSWGAMALGLDVTNSPPGLGRGNVSPSIISMRPSRSRSGKNKKDVTEPHSFRTLLQPHLDRYAKGLNNKDPSVLIIYRDGVAEGQYNHVVRSEYQGIRDVCTAKYGSRNQALPKIAVIVLGKRHHTRFYPSRSDASQADRNGNTLPGTVVDRSITSPFL</sequence>
<dbReference type="SMART" id="SM00950">
    <property type="entry name" value="Piwi"/>
    <property type="match status" value="1"/>
</dbReference>
<dbReference type="AlphaFoldDB" id="A0AAE0H739"/>
<dbReference type="Gene3D" id="3.40.50.2300">
    <property type="match status" value="1"/>
</dbReference>
<dbReference type="Gene3D" id="3.30.420.10">
    <property type="entry name" value="Ribonuclease H-like superfamily/Ribonuclease H"/>
    <property type="match status" value="1"/>
</dbReference>
<organism evidence="3 4">
    <name type="scientific">Chaetomium fimeti</name>
    <dbReference type="NCBI Taxonomy" id="1854472"/>
    <lineage>
        <taxon>Eukaryota</taxon>
        <taxon>Fungi</taxon>
        <taxon>Dikarya</taxon>
        <taxon>Ascomycota</taxon>
        <taxon>Pezizomycotina</taxon>
        <taxon>Sordariomycetes</taxon>
        <taxon>Sordariomycetidae</taxon>
        <taxon>Sordariales</taxon>
        <taxon>Chaetomiaceae</taxon>
        <taxon>Chaetomium</taxon>
    </lineage>
</organism>
<dbReference type="GO" id="GO:0003676">
    <property type="term" value="F:nucleic acid binding"/>
    <property type="evidence" value="ECO:0007669"/>
    <property type="project" value="InterPro"/>
</dbReference>
<protein>
    <submittedName>
        <fullName evidence="3">Piwi domain-containing protein</fullName>
    </submittedName>
</protein>
<dbReference type="PROSITE" id="PS50822">
    <property type="entry name" value="PIWI"/>
    <property type="match status" value="1"/>
</dbReference>
<feature type="region of interest" description="Disordered" evidence="1">
    <location>
        <begin position="82"/>
        <end position="109"/>
    </location>
</feature>